<feature type="transmembrane region" description="Helical" evidence="2">
    <location>
        <begin position="37"/>
        <end position="53"/>
    </location>
</feature>
<feature type="transmembrane region" description="Helical" evidence="2">
    <location>
        <begin position="9"/>
        <end position="31"/>
    </location>
</feature>
<sequence>MKYERFKNYGLWVSIFSFIPLLLHGLGINILPANYEQIVTAFLGILVMAGLLNNPNTNSKWYADDKELRGSDKALEETLKSPDNVKESEKPKQ</sequence>
<reference evidence="3 4" key="1">
    <citation type="submission" date="2016-10" db="EMBL/GenBank/DDBJ databases">
        <authorList>
            <person name="de Groot N.N."/>
        </authorList>
    </citation>
    <scope>NUCLEOTIDE SEQUENCE [LARGE SCALE GENOMIC DNA]</scope>
    <source>
        <strain evidence="3 4">NLAE-zl-G419</strain>
    </source>
</reference>
<organism evidence="3 4">
    <name type="scientific">Clostridium cadaveris</name>
    <dbReference type="NCBI Taxonomy" id="1529"/>
    <lineage>
        <taxon>Bacteria</taxon>
        <taxon>Bacillati</taxon>
        <taxon>Bacillota</taxon>
        <taxon>Clostridia</taxon>
        <taxon>Eubacteriales</taxon>
        <taxon>Clostridiaceae</taxon>
        <taxon>Clostridium</taxon>
    </lineage>
</organism>
<keyword evidence="2" id="KW-1133">Transmembrane helix</keyword>
<evidence type="ECO:0000313" key="4">
    <source>
        <dbReference type="Proteomes" id="UP000182135"/>
    </source>
</evidence>
<evidence type="ECO:0000313" key="3">
    <source>
        <dbReference type="EMBL" id="SFF95116.1"/>
    </source>
</evidence>
<dbReference type="AlphaFoldDB" id="A0A1I2N0P4"/>
<name>A0A1I2N0P4_9CLOT</name>
<dbReference type="Proteomes" id="UP000182135">
    <property type="component" value="Unassembled WGS sequence"/>
</dbReference>
<dbReference type="eggNOG" id="COG5546">
    <property type="taxonomic scope" value="Bacteria"/>
</dbReference>
<keyword evidence="2" id="KW-0472">Membrane</keyword>
<proteinExistence type="predicted"/>
<evidence type="ECO:0000256" key="2">
    <source>
        <dbReference type="SAM" id="Phobius"/>
    </source>
</evidence>
<accession>A0A1I2N0P4</accession>
<dbReference type="RefSeq" id="WP_027639128.1">
    <property type="nucleotide sequence ID" value="NZ_BAAACD010000003.1"/>
</dbReference>
<protein>
    <submittedName>
        <fullName evidence="3">Uncharacterized membrane protein</fullName>
    </submittedName>
</protein>
<evidence type="ECO:0000256" key="1">
    <source>
        <dbReference type="SAM" id="MobiDB-lite"/>
    </source>
</evidence>
<dbReference type="EMBL" id="FOOE01000017">
    <property type="protein sequence ID" value="SFF95116.1"/>
    <property type="molecule type" value="Genomic_DNA"/>
</dbReference>
<feature type="region of interest" description="Disordered" evidence="1">
    <location>
        <begin position="74"/>
        <end position="93"/>
    </location>
</feature>
<dbReference type="GeneID" id="90545405"/>
<keyword evidence="4" id="KW-1185">Reference proteome</keyword>
<keyword evidence="2" id="KW-0812">Transmembrane</keyword>
<dbReference type="STRING" id="1529.SAMN04487885_11716"/>
<gene>
    <name evidence="3" type="ORF">SAMN04487885_11716</name>
</gene>